<sequence length="134" mass="13853">MVATLGGLGVRIVAGSDAGSGTPNLFHGGSLHDELERLQTIGLTPAEALRAGTVNPAMATGHGFDMGRIHAGYLADAVLLNGNPLDDIHNLRRIEAVVLRGRLFDQPALAGLVTEAEQAAIQQNIAAQAATAIR</sequence>
<evidence type="ECO:0000259" key="1">
    <source>
        <dbReference type="Pfam" id="PF01979"/>
    </source>
</evidence>
<accession>A0A9X1VG84</accession>
<feature type="domain" description="Amidohydrolase-related" evidence="1">
    <location>
        <begin position="9"/>
        <end position="102"/>
    </location>
</feature>
<dbReference type="PANTHER" id="PTHR43135">
    <property type="entry name" value="ALPHA-D-RIBOSE 1-METHYLPHOSPHONATE 5-TRIPHOSPHATE DIPHOSPHATASE"/>
    <property type="match status" value="1"/>
</dbReference>
<dbReference type="EMBL" id="JALBGC010000004">
    <property type="protein sequence ID" value="MCI1188624.1"/>
    <property type="molecule type" value="Genomic_DNA"/>
</dbReference>
<comment type="caution">
    <text evidence="2">The sequence shown here is derived from an EMBL/GenBank/DDBJ whole genome shotgun (WGS) entry which is preliminary data.</text>
</comment>
<reference evidence="2" key="1">
    <citation type="submission" date="2022-03" db="EMBL/GenBank/DDBJ databases">
        <title>Bacterial whole genome sequence for Hymenobacter sp. DH14.</title>
        <authorList>
            <person name="Le V."/>
        </authorList>
    </citation>
    <scope>NUCLEOTIDE SEQUENCE</scope>
    <source>
        <strain evidence="2">DH14</strain>
    </source>
</reference>
<gene>
    <name evidence="2" type="ORF">MON38_14450</name>
</gene>
<dbReference type="GO" id="GO:0016810">
    <property type="term" value="F:hydrolase activity, acting on carbon-nitrogen (but not peptide) bonds"/>
    <property type="evidence" value="ECO:0007669"/>
    <property type="project" value="InterPro"/>
</dbReference>
<name>A0A9X1VG84_9BACT</name>
<dbReference type="Gene3D" id="3.30.110.90">
    <property type="entry name" value="Amidohydrolase"/>
    <property type="match status" value="1"/>
</dbReference>
<organism evidence="2 3">
    <name type="scientific">Hymenobacter cyanobacteriorum</name>
    <dbReference type="NCBI Taxonomy" id="2926463"/>
    <lineage>
        <taxon>Bacteria</taxon>
        <taxon>Pseudomonadati</taxon>
        <taxon>Bacteroidota</taxon>
        <taxon>Cytophagia</taxon>
        <taxon>Cytophagales</taxon>
        <taxon>Hymenobacteraceae</taxon>
        <taxon>Hymenobacter</taxon>
    </lineage>
</organism>
<dbReference type="Proteomes" id="UP001139193">
    <property type="component" value="Unassembled WGS sequence"/>
</dbReference>
<protein>
    <submittedName>
        <fullName evidence="2">Amidohydrolase family protein</fullName>
    </submittedName>
</protein>
<keyword evidence="3" id="KW-1185">Reference proteome</keyword>
<dbReference type="InterPro" id="IPR011059">
    <property type="entry name" value="Metal-dep_hydrolase_composite"/>
</dbReference>
<dbReference type="PANTHER" id="PTHR43135:SF3">
    <property type="entry name" value="ALPHA-D-RIBOSE 1-METHYLPHOSPHONATE 5-TRIPHOSPHATE DIPHOSPHATASE"/>
    <property type="match status" value="1"/>
</dbReference>
<dbReference type="AlphaFoldDB" id="A0A9X1VG84"/>
<dbReference type="InterPro" id="IPR006680">
    <property type="entry name" value="Amidohydro-rel"/>
</dbReference>
<dbReference type="Gene3D" id="1.20.58.520">
    <property type="entry name" value="Amidohydrolase"/>
    <property type="match status" value="1"/>
</dbReference>
<evidence type="ECO:0000313" key="3">
    <source>
        <dbReference type="Proteomes" id="UP001139193"/>
    </source>
</evidence>
<evidence type="ECO:0000313" key="2">
    <source>
        <dbReference type="EMBL" id="MCI1188624.1"/>
    </source>
</evidence>
<proteinExistence type="predicted"/>
<dbReference type="SUPFAM" id="SSF51338">
    <property type="entry name" value="Composite domain of metallo-dependent hydrolases"/>
    <property type="match status" value="1"/>
</dbReference>
<dbReference type="Gene3D" id="2.30.40.10">
    <property type="entry name" value="Urease, subunit C, domain 1"/>
    <property type="match status" value="1"/>
</dbReference>
<dbReference type="InterPro" id="IPR051781">
    <property type="entry name" value="Metallo-dep_Hydrolase"/>
</dbReference>
<dbReference type="Pfam" id="PF01979">
    <property type="entry name" value="Amidohydro_1"/>
    <property type="match status" value="1"/>
</dbReference>